<gene>
    <name evidence="3" type="ORF">SANBI_001329</name>
</gene>
<protein>
    <recommendedName>
        <fullName evidence="5">Lipoprotein</fullName>
    </recommendedName>
</protein>
<dbReference type="PROSITE" id="PS51257">
    <property type="entry name" value="PROKAR_LIPOPROTEIN"/>
    <property type="match status" value="1"/>
</dbReference>
<dbReference type="Proteomes" id="UP001304340">
    <property type="component" value="Chromosome"/>
</dbReference>
<dbReference type="KEGG" id="sbil:SANBI_001329"/>
<evidence type="ECO:0008006" key="5">
    <source>
        <dbReference type="Google" id="ProtNLM"/>
    </source>
</evidence>
<keyword evidence="2" id="KW-0732">Signal</keyword>
<proteinExistence type="predicted"/>
<evidence type="ECO:0000256" key="2">
    <source>
        <dbReference type="SAM" id="SignalP"/>
    </source>
</evidence>
<sequence>MHVHLRTTHARAAVPLLALVIALSACSGAQGGAAETGAGEIASIPTTAAPAEPALPTETGSADPAPAGPPAGAADDDLFATYGEPVRLRLDMTEAEEIEAQAGYDRCMTDRTGIPSGAGSTGGSIEGGVGPASPEQAAADAAASEVCAPLAALPPWEHDPQNPDALNFVQAVVDCLHDRGVTYVEVVQDLGTIGVAFGGPSNDSRSISLGMELYDQCESSVVETGSWQ</sequence>
<feature type="region of interest" description="Disordered" evidence="1">
    <location>
        <begin position="50"/>
        <end position="77"/>
    </location>
</feature>
<organism evidence="3 4">
    <name type="scientific">Sanguibacter biliveldensis</name>
    <dbReference type="NCBI Taxonomy" id="3030830"/>
    <lineage>
        <taxon>Bacteria</taxon>
        <taxon>Bacillati</taxon>
        <taxon>Actinomycetota</taxon>
        <taxon>Actinomycetes</taxon>
        <taxon>Micrococcales</taxon>
        <taxon>Sanguibacteraceae</taxon>
        <taxon>Sanguibacter</taxon>
    </lineage>
</organism>
<evidence type="ECO:0000256" key="1">
    <source>
        <dbReference type="SAM" id="MobiDB-lite"/>
    </source>
</evidence>
<name>A0AAF1BZ95_9MICO</name>
<dbReference type="RefSeq" id="WP_319160132.1">
    <property type="nucleotide sequence ID" value="NZ_CP138359.1"/>
</dbReference>
<feature type="chain" id="PRO_5042103739" description="Lipoprotein" evidence="2">
    <location>
        <begin position="30"/>
        <end position="228"/>
    </location>
</feature>
<dbReference type="AlphaFoldDB" id="A0AAF1BZ95"/>
<feature type="region of interest" description="Disordered" evidence="1">
    <location>
        <begin position="108"/>
        <end position="134"/>
    </location>
</feature>
<dbReference type="EMBL" id="CP138359">
    <property type="protein sequence ID" value="WPF83641.1"/>
    <property type="molecule type" value="Genomic_DNA"/>
</dbReference>
<reference evidence="4" key="1">
    <citation type="submission" date="2023-11" db="EMBL/GenBank/DDBJ databases">
        <authorList>
            <person name="Helweg L.P."/>
            <person name="Kiel A."/>
            <person name="Hitz F."/>
            <person name="Ruckert-Reed C."/>
            <person name="Busche T."/>
            <person name="Kaltschmidt B."/>
            <person name="Kaltschmidt C."/>
        </authorList>
    </citation>
    <scope>NUCLEOTIDE SEQUENCE [LARGE SCALE GENOMIC DNA]</scope>
    <source>
        <strain evidence="4">4.1</strain>
    </source>
</reference>
<evidence type="ECO:0000313" key="3">
    <source>
        <dbReference type="EMBL" id="WPF83641.1"/>
    </source>
</evidence>
<keyword evidence="4" id="KW-1185">Reference proteome</keyword>
<evidence type="ECO:0000313" key="4">
    <source>
        <dbReference type="Proteomes" id="UP001304340"/>
    </source>
</evidence>
<feature type="compositionally biased region" description="Gly residues" evidence="1">
    <location>
        <begin position="119"/>
        <end position="130"/>
    </location>
</feature>
<feature type="compositionally biased region" description="Low complexity" evidence="1">
    <location>
        <begin position="50"/>
        <end position="73"/>
    </location>
</feature>
<feature type="signal peptide" evidence="2">
    <location>
        <begin position="1"/>
        <end position="29"/>
    </location>
</feature>
<accession>A0AAF1BZ95</accession>